<reference evidence="1 2" key="1">
    <citation type="journal article" date="2012" name="BMC Genomics">
        <title>Comparative analysis of two phenotypically-similar but genomically-distinct Burkholderia cenocepacia-specific bacteriophages.</title>
        <authorList>
            <person name="Lynch K.H."/>
            <person name="Stothard P."/>
            <person name="Dennis J.J."/>
        </authorList>
    </citation>
    <scope>NUCLEOTIDE SEQUENCE [LARGE SCALE GENOMIC DNA]</scope>
</reference>
<proteinExistence type="predicted"/>
<evidence type="ECO:0000313" key="2">
    <source>
        <dbReference type="Proteomes" id="UP000009001"/>
    </source>
</evidence>
<gene>
    <name evidence="1" type="ORF">KL1_00045</name>
</gene>
<organism evidence="1 2">
    <name type="scientific">Burkholderia phage vB_BceS_KL1</name>
    <dbReference type="NCBI Taxonomy" id="1132026"/>
    <lineage>
        <taxon>Viruses</taxon>
        <taxon>Duplodnaviria</taxon>
        <taxon>Heunggongvirae</taxon>
        <taxon>Uroviricota</taxon>
        <taxon>Caudoviricetes</taxon>
        <taxon>Jondennisvirinae</taxon>
        <taxon>Kilunavirus</taxon>
        <taxon>Kilunavirus KL1</taxon>
    </lineage>
</organism>
<dbReference type="Proteomes" id="UP000009001">
    <property type="component" value="Segment"/>
</dbReference>
<protein>
    <submittedName>
        <fullName evidence="1">Uncharacterized protein</fullName>
    </submittedName>
</protein>
<dbReference type="KEGG" id="vg:13405611"/>
<dbReference type="EMBL" id="JF939047">
    <property type="protein sequence ID" value="AEX56082.1"/>
    <property type="molecule type" value="Genomic_DNA"/>
</dbReference>
<evidence type="ECO:0000313" key="1">
    <source>
        <dbReference type="EMBL" id="AEX56082.1"/>
    </source>
</evidence>
<sequence length="85" mass="9283">MPMIKRIVGATRELGRPADWNPDNDPPCGVLPIRDVITPEGPFMISAWEFTPAELLALQHGATLKLWIRGAAHPVIAMTVGEVVE</sequence>
<dbReference type="RefSeq" id="YP_006560796.1">
    <property type="nucleotide sequence ID" value="NC_018278.1"/>
</dbReference>
<dbReference type="GeneID" id="13405611"/>
<accession>I6NMA0</accession>
<keyword evidence="2" id="KW-1185">Reference proteome</keyword>
<name>I6NMA0_9CAUD</name>